<evidence type="ECO:0000313" key="10">
    <source>
        <dbReference type="EMBL" id="BAO30124.1"/>
    </source>
</evidence>
<organism evidence="10 11">
    <name type="scientific">Sulfuritalea hydrogenivorans sk43H</name>
    <dbReference type="NCBI Taxonomy" id="1223802"/>
    <lineage>
        <taxon>Bacteria</taxon>
        <taxon>Pseudomonadati</taxon>
        <taxon>Pseudomonadota</taxon>
        <taxon>Betaproteobacteria</taxon>
        <taxon>Nitrosomonadales</taxon>
        <taxon>Sterolibacteriaceae</taxon>
        <taxon>Sulfuritalea</taxon>
    </lineage>
</organism>
<evidence type="ECO:0000256" key="8">
    <source>
        <dbReference type="SAM" id="Phobius"/>
    </source>
</evidence>
<name>W0SFS8_9PROT</name>
<proteinExistence type="inferred from homology"/>
<evidence type="ECO:0000256" key="4">
    <source>
        <dbReference type="ARBA" id="ARBA00022475"/>
    </source>
</evidence>
<evidence type="ECO:0000256" key="5">
    <source>
        <dbReference type="ARBA" id="ARBA00022692"/>
    </source>
</evidence>
<evidence type="ECO:0000256" key="7">
    <source>
        <dbReference type="ARBA" id="ARBA00023136"/>
    </source>
</evidence>
<evidence type="ECO:0000313" key="11">
    <source>
        <dbReference type="Proteomes" id="UP000031637"/>
    </source>
</evidence>
<dbReference type="GO" id="GO:0005886">
    <property type="term" value="C:plasma membrane"/>
    <property type="evidence" value="ECO:0007669"/>
    <property type="project" value="UniProtKB-SubCell"/>
</dbReference>
<feature type="transmembrane region" description="Helical" evidence="8">
    <location>
        <begin position="121"/>
        <end position="142"/>
    </location>
</feature>
<protein>
    <submittedName>
        <fullName evidence="10">Multidrug resistance protein B</fullName>
    </submittedName>
</protein>
<dbReference type="EMBL" id="AP012547">
    <property type="protein sequence ID" value="BAO30124.1"/>
    <property type="molecule type" value="Genomic_DNA"/>
</dbReference>
<dbReference type="InterPro" id="IPR020846">
    <property type="entry name" value="MFS_dom"/>
</dbReference>
<dbReference type="OrthoDB" id="9807274at2"/>
<feature type="transmembrane region" description="Helical" evidence="8">
    <location>
        <begin position="310"/>
        <end position="333"/>
    </location>
</feature>
<feature type="transmembrane region" description="Helical" evidence="8">
    <location>
        <begin position="154"/>
        <end position="173"/>
    </location>
</feature>
<sequence>MNASDQRQAEVAAMFDRHGSNYRWWAVLTVMLGTVSAIMEATVVNVALPEIIRVFQVGHDQVQLLSTGFLAATTASMLLATWAMQRFGVRRTYVGALALLVMFSVLAALTDRFELLALCRIGQGSIAGLIQPLAMLVIIDVFPSQERGRAMGAYGLGIVLAPAVGPVAGGLLVDHFGWRAVFLVTVPLCLAAIALAPRFVIAGRPLPGASKRPFDAIGLVLVVAALCALLGGLAALIRQPMLGAAAVTLGVALALGFVVWERSTLHPLLDFSIFREAGFGAAVLVALAYGIGIYGSTYLAPIFAQIGAGFSAYEAGMMLVPGGVVLAVVLLLAGRLADRFPSNRVAMAGLAFFSVSAILMGLSSAVTGFWLLALWVAIGRVGLGLIIPGLNAGALRLLPRGTEAAGSASINFFRQLGGALGVTLLALFLEGRERQLNAVHGLQPMQEGFFLIAVVYCLALIPAWMMTGRGQRAQSA</sequence>
<comment type="similarity">
    <text evidence="2">Belongs to the major facilitator superfamily. EmrB family.</text>
</comment>
<dbReference type="InterPro" id="IPR004638">
    <property type="entry name" value="EmrB-like"/>
</dbReference>
<dbReference type="KEGG" id="shd:SUTH_02335"/>
<dbReference type="InterPro" id="IPR036259">
    <property type="entry name" value="MFS_trans_sf"/>
</dbReference>
<evidence type="ECO:0000256" key="1">
    <source>
        <dbReference type="ARBA" id="ARBA00004651"/>
    </source>
</evidence>
<feature type="transmembrane region" description="Helical" evidence="8">
    <location>
        <begin position="345"/>
        <end position="363"/>
    </location>
</feature>
<dbReference type="PROSITE" id="PS50850">
    <property type="entry name" value="MFS"/>
    <property type="match status" value="1"/>
</dbReference>
<dbReference type="Proteomes" id="UP000031637">
    <property type="component" value="Chromosome"/>
</dbReference>
<evidence type="ECO:0000259" key="9">
    <source>
        <dbReference type="PROSITE" id="PS50850"/>
    </source>
</evidence>
<dbReference type="InterPro" id="IPR011701">
    <property type="entry name" value="MFS"/>
</dbReference>
<feature type="transmembrane region" description="Helical" evidence="8">
    <location>
        <begin position="64"/>
        <end position="84"/>
    </location>
</feature>
<gene>
    <name evidence="10" type="ORF">SUTH_02335</name>
</gene>
<dbReference type="Gene3D" id="1.20.1250.20">
    <property type="entry name" value="MFS general substrate transporter like domains"/>
    <property type="match status" value="1"/>
</dbReference>
<feature type="transmembrane region" description="Helical" evidence="8">
    <location>
        <begin position="241"/>
        <end position="260"/>
    </location>
</feature>
<keyword evidence="7 8" id="KW-0472">Membrane</keyword>
<dbReference type="PANTHER" id="PTHR42718">
    <property type="entry name" value="MAJOR FACILITATOR SUPERFAMILY MULTIDRUG TRANSPORTER MFSC"/>
    <property type="match status" value="1"/>
</dbReference>
<dbReference type="HOGENOM" id="CLU_000960_28_0_4"/>
<dbReference type="NCBIfam" id="TIGR00711">
    <property type="entry name" value="efflux_EmrB"/>
    <property type="match status" value="1"/>
</dbReference>
<keyword evidence="3" id="KW-0813">Transport</keyword>
<dbReference type="PANTHER" id="PTHR42718:SF9">
    <property type="entry name" value="MAJOR FACILITATOR SUPERFAMILY MULTIDRUG TRANSPORTER MFSC"/>
    <property type="match status" value="1"/>
</dbReference>
<feature type="transmembrane region" description="Helical" evidence="8">
    <location>
        <begin position="213"/>
        <end position="235"/>
    </location>
</feature>
<feature type="transmembrane region" description="Helical" evidence="8">
    <location>
        <begin position="369"/>
        <end position="390"/>
    </location>
</feature>
<dbReference type="Pfam" id="PF07690">
    <property type="entry name" value="MFS_1"/>
    <property type="match status" value="1"/>
</dbReference>
<evidence type="ECO:0000256" key="3">
    <source>
        <dbReference type="ARBA" id="ARBA00022448"/>
    </source>
</evidence>
<reference evidence="10 11" key="1">
    <citation type="journal article" date="2014" name="Syst. Appl. Microbiol.">
        <title>Complete genomes of freshwater sulfur oxidizers Sulfuricella denitrificans skB26 and Sulfuritalea hydrogenivorans sk43H: genetic insights into the sulfur oxidation pathway of betaproteobacteria.</title>
        <authorList>
            <person name="Watanabe T."/>
            <person name="Kojima H."/>
            <person name="Fukui M."/>
        </authorList>
    </citation>
    <scope>NUCLEOTIDE SEQUENCE [LARGE SCALE GENOMIC DNA]</scope>
    <source>
        <strain evidence="10">DSM22779</strain>
    </source>
</reference>
<keyword evidence="4" id="KW-1003">Cell membrane</keyword>
<feature type="transmembrane region" description="Helical" evidence="8">
    <location>
        <begin position="449"/>
        <end position="467"/>
    </location>
</feature>
<dbReference type="GO" id="GO:0022857">
    <property type="term" value="F:transmembrane transporter activity"/>
    <property type="evidence" value="ECO:0007669"/>
    <property type="project" value="InterPro"/>
</dbReference>
<evidence type="ECO:0000256" key="6">
    <source>
        <dbReference type="ARBA" id="ARBA00022989"/>
    </source>
</evidence>
<feature type="transmembrane region" description="Helical" evidence="8">
    <location>
        <begin position="24"/>
        <end position="44"/>
    </location>
</feature>
<accession>W0SFS8</accession>
<feature type="transmembrane region" description="Helical" evidence="8">
    <location>
        <begin position="281"/>
        <end position="304"/>
    </location>
</feature>
<comment type="subcellular location">
    <subcellularLocation>
        <location evidence="1">Cell membrane</location>
        <topology evidence="1">Multi-pass membrane protein</topology>
    </subcellularLocation>
</comment>
<dbReference type="AlphaFoldDB" id="W0SFS8"/>
<dbReference type="STRING" id="1223802.SUTH_02335"/>
<feature type="transmembrane region" description="Helical" evidence="8">
    <location>
        <begin position="91"/>
        <end position="109"/>
    </location>
</feature>
<keyword evidence="5 8" id="KW-0812">Transmembrane</keyword>
<keyword evidence="11" id="KW-1185">Reference proteome</keyword>
<feature type="transmembrane region" description="Helical" evidence="8">
    <location>
        <begin position="411"/>
        <end position="429"/>
    </location>
</feature>
<dbReference type="PRINTS" id="PR01036">
    <property type="entry name" value="TCRTETB"/>
</dbReference>
<dbReference type="SUPFAM" id="SSF103473">
    <property type="entry name" value="MFS general substrate transporter"/>
    <property type="match status" value="1"/>
</dbReference>
<evidence type="ECO:0000256" key="2">
    <source>
        <dbReference type="ARBA" id="ARBA00008537"/>
    </source>
</evidence>
<dbReference type="RefSeq" id="WP_052473575.1">
    <property type="nucleotide sequence ID" value="NZ_AP012547.1"/>
</dbReference>
<dbReference type="Gene3D" id="1.20.1720.10">
    <property type="entry name" value="Multidrug resistance protein D"/>
    <property type="match status" value="1"/>
</dbReference>
<feature type="domain" description="Major facilitator superfamily (MFS) profile" evidence="9">
    <location>
        <begin position="26"/>
        <end position="471"/>
    </location>
</feature>
<feature type="transmembrane region" description="Helical" evidence="8">
    <location>
        <begin position="179"/>
        <end position="201"/>
    </location>
</feature>
<keyword evidence="6 8" id="KW-1133">Transmembrane helix</keyword>